<sequence>MKHLLILASAALLLVGCTDATKAHFGGYGGSFKVEVLSGGQVVRTYTSSGKVGSANQSDGYYFMDAATGKLTEVSGDVIITQVD</sequence>
<gene>
    <name evidence="2" type="ORF">EU556_19950</name>
</gene>
<keyword evidence="1" id="KW-0732">Signal</keyword>
<dbReference type="AlphaFoldDB" id="A0A4Z0P5C3"/>
<evidence type="ECO:0000313" key="2">
    <source>
        <dbReference type="EMBL" id="TGE05576.1"/>
    </source>
</evidence>
<dbReference type="PROSITE" id="PS51257">
    <property type="entry name" value="PROKAR_LIPOPROTEIN"/>
    <property type="match status" value="1"/>
</dbReference>
<feature type="chain" id="PRO_5021314155" description="Lipoprotein" evidence="1">
    <location>
        <begin position="23"/>
        <end position="84"/>
    </location>
</feature>
<organism evidence="2 3">
    <name type="scientific">Hymenobacter fodinae</name>
    <dbReference type="NCBI Taxonomy" id="2510796"/>
    <lineage>
        <taxon>Bacteria</taxon>
        <taxon>Pseudomonadati</taxon>
        <taxon>Bacteroidota</taxon>
        <taxon>Cytophagia</taxon>
        <taxon>Cytophagales</taxon>
        <taxon>Hymenobacteraceae</taxon>
        <taxon>Hymenobacter</taxon>
    </lineage>
</organism>
<comment type="caution">
    <text evidence="2">The sequence shown here is derived from an EMBL/GenBank/DDBJ whole genome shotgun (WGS) entry which is preliminary data.</text>
</comment>
<protein>
    <recommendedName>
        <fullName evidence="4">Lipoprotein</fullName>
    </recommendedName>
</protein>
<proteinExistence type="predicted"/>
<reference evidence="2 3" key="1">
    <citation type="submission" date="2019-04" db="EMBL/GenBank/DDBJ databases">
        <authorList>
            <person name="Feng G."/>
            <person name="Zhang J."/>
            <person name="Zhu H."/>
        </authorList>
    </citation>
    <scope>NUCLEOTIDE SEQUENCE [LARGE SCALE GENOMIC DNA]</scope>
    <source>
        <strain evidence="2 3">92R-1</strain>
    </source>
</reference>
<evidence type="ECO:0008006" key="4">
    <source>
        <dbReference type="Google" id="ProtNLM"/>
    </source>
</evidence>
<dbReference type="Proteomes" id="UP000298337">
    <property type="component" value="Unassembled WGS sequence"/>
</dbReference>
<evidence type="ECO:0000313" key="3">
    <source>
        <dbReference type="Proteomes" id="UP000298337"/>
    </source>
</evidence>
<keyword evidence="3" id="KW-1185">Reference proteome</keyword>
<accession>A0A4Z0P5C3</accession>
<dbReference type="EMBL" id="SRLA01000004">
    <property type="protein sequence ID" value="TGE05576.1"/>
    <property type="molecule type" value="Genomic_DNA"/>
</dbReference>
<feature type="signal peptide" evidence="1">
    <location>
        <begin position="1"/>
        <end position="22"/>
    </location>
</feature>
<name>A0A4Z0P5C3_9BACT</name>
<dbReference type="RefSeq" id="WP_135435889.1">
    <property type="nucleotide sequence ID" value="NZ_SRLA01000004.1"/>
</dbReference>
<evidence type="ECO:0000256" key="1">
    <source>
        <dbReference type="SAM" id="SignalP"/>
    </source>
</evidence>